<proteinExistence type="predicted"/>
<dbReference type="AlphaFoldDB" id="T1DBR6"/>
<protein>
    <submittedName>
        <fullName evidence="1">Cytochrome 572</fullName>
    </submittedName>
</protein>
<organism evidence="1">
    <name type="scientific">mine drainage metagenome</name>
    <dbReference type="NCBI Taxonomy" id="410659"/>
    <lineage>
        <taxon>unclassified sequences</taxon>
        <taxon>metagenomes</taxon>
        <taxon>ecological metagenomes</taxon>
    </lineage>
</organism>
<dbReference type="EMBL" id="AUZX01001266">
    <property type="protein sequence ID" value="EQD79545.1"/>
    <property type="molecule type" value="Genomic_DNA"/>
</dbReference>
<name>T1DBR6_9ZZZZ</name>
<gene>
    <name evidence="1" type="ORF">B1A_01667</name>
</gene>
<sequence length="166" mass="18440">MLVSLFALASVAVFFMPKSAHAYPGFARKYNFPCSFCHIQWPKLADTGHFFKDRGFMMSSTGKANGLDMMFEKPGNQNYFPIGFHMSMAYYGTSVNGVADPNTGKSVAGWANGAAANTPWDIESGGLLTNWISFWVQPGYAGSNQIQIVKLWVRFDDLLNTTWLNI</sequence>
<evidence type="ECO:0000313" key="1">
    <source>
        <dbReference type="EMBL" id="EQD79545.1"/>
    </source>
</evidence>
<comment type="caution">
    <text evidence="1">The sequence shown here is derived from an EMBL/GenBank/DDBJ whole genome shotgun (WGS) entry which is preliminary data.</text>
</comment>
<reference evidence="1" key="1">
    <citation type="submission" date="2013-08" db="EMBL/GenBank/DDBJ databases">
        <authorList>
            <person name="Mendez C."/>
            <person name="Richter M."/>
            <person name="Ferrer M."/>
            <person name="Sanchez J."/>
        </authorList>
    </citation>
    <scope>NUCLEOTIDE SEQUENCE</scope>
</reference>
<accession>T1DBR6</accession>
<feature type="non-terminal residue" evidence="1">
    <location>
        <position position="166"/>
    </location>
</feature>
<reference evidence="1" key="2">
    <citation type="journal article" date="2014" name="ISME J.">
        <title>Microbial stratification in low pH oxic and suboxic macroscopic growths along an acid mine drainage.</title>
        <authorList>
            <person name="Mendez-Garcia C."/>
            <person name="Mesa V."/>
            <person name="Sprenger R.R."/>
            <person name="Richter M."/>
            <person name="Diez M.S."/>
            <person name="Solano J."/>
            <person name="Bargiela R."/>
            <person name="Golyshina O.V."/>
            <person name="Manteca A."/>
            <person name="Ramos J.L."/>
            <person name="Gallego J.R."/>
            <person name="Llorente I."/>
            <person name="Martins Dos Santos V.A."/>
            <person name="Jensen O.N."/>
            <person name="Pelaez A.I."/>
            <person name="Sanchez J."/>
            <person name="Ferrer M."/>
        </authorList>
    </citation>
    <scope>NUCLEOTIDE SEQUENCE</scope>
</reference>